<name>A0A4V2DDT7_9SPHN</name>
<gene>
    <name evidence="1" type="ORF">EWE75_01725</name>
</gene>
<organism evidence="1 2">
    <name type="scientific">Sphingomonas populi</name>
    <dbReference type="NCBI Taxonomy" id="2484750"/>
    <lineage>
        <taxon>Bacteria</taxon>
        <taxon>Pseudomonadati</taxon>
        <taxon>Pseudomonadota</taxon>
        <taxon>Alphaproteobacteria</taxon>
        <taxon>Sphingomonadales</taxon>
        <taxon>Sphingomonadaceae</taxon>
        <taxon>Sphingomonas</taxon>
    </lineage>
</organism>
<sequence>MIRAREPTRARGVPKKLPHCTNALPRLFERLGRGVMVQGWLSGMAIRAFVEQRLAGVHARGISGATGLTVPAPGHHDGCEDGLYPAAAFTAFHAHHVVLSTDATLDRPRAECQETA</sequence>
<protein>
    <submittedName>
        <fullName evidence="1">Uncharacterized protein</fullName>
    </submittedName>
</protein>
<dbReference type="Proteomes" id="UP000292085">
    <property type="component" value="Unassembled WGS sequence"/>
</dbReference>
<proteinExistence type="predicted"/>
<keyword evidence="2" id="KW-1185">Reference proteome</keyword>
<dbReference type="EMBL" id="SGIS01000002">
    <property type="protein sequence ID" value="RZF66128.1"/>
    <property type="molecule type" value="Genomic_DNA"/>
</dbReference>
<accession>A0A4V2DDT7</accession>
<dbReference type="RefSeq" id="WP_130154976.1">
    <property type="nucleotide sequence ID" value="NZ_SGIS01000002.1"/>
</dbReference>
<reference evidence="1 2" key="1">
    <citation type="submission" date="2019-02" db="EMBL/GenBank/DDBJ databases">
        <authorList>
            <person name="Li Y."/>
        </authorList>
    </citation>
    <scope>NUCLEOTIDE SEQUENCE [LARGE SCALE GENOMIC DNA]</scope>
    <source>
        <strain evidence="1 2">3-7</strain>
    </source>
</reference>
<evidence type="ECO:0000313" key="2">
    <source>
        <dbReference type="Proteomes" id="UP000292085"/>
    </source>
</evidence>
<dbReference type="AlphaFoldDB" id="A0A4V2DDT7"/>
<evidence type="ECO:0000313" key="1">
    <source>
        <dbReference type="EMBL" id="RZF66128.1"/>
    </source>
</evidence>
<comment type="caution">
    <text evidence="1">The sequence shown here is derived from an EMBL/GenBank/DDBJ whole genome shotgun (WGS) entry which is preliminary data.</text>
</comment>